<reference evidence="2" key="2">
    <citation type="submission" date="2015-01" db="EMBL/GenBank/DDBJ databases">
        <title>Draft genome sequence of potential hydrocarbon metabolising strain of Rhodococcus rhodochrous.</title>
        <authorList>
            <person name="Aggarwal R.K."/>
            <person name="Dawar C."/>
        </authorList>
    </citation>
    <scope>NUCLEOTIDE SEQUENCE [LARGE SCALE GENOMIC DNA]</scope>
    <source>
        <strain evidence="2">KG-21</strain>
    </source>
</reference>
<gene>
    <name evidence="1" type="ORF">Z051_01190</name>
</gene>
<dbReference type="EMBL" id="AZYO01000001">
    <property type="protein sequence ID" value="KOS58203.1"/>
    <property type="molecule type" value="Genomic_DNA"/>
</dbReference>
<reference evidence="1 2" key="1">
    <citation type="journal article" date="2015" name="Genome Announc.">
        <title>Draft Genome Sequence of Rhodococcus rhodochrous Strain KG-21, a Soil Isolate from Oil Fields of Krishna-Godavari Basin, India.</title>
        <authorList>
            <person name="Dawar C."/>
            <person name="Aggarwal R.K."/>
        </authorList>
    </citation>
    <scope>NUCLEOTIDE SEQUENCE [LARGE SCALE GENOMIC DNA]</scope>
    <source>
        <strain evidence="1 2">KG-21</strain>
    </source>
</reference>
<proteinExistence type="predicted"/>
<comment type="caution">
    <text evidence="1">The sequence shown here is derived from an EMBL/GenBank/DDBJ whole genome shotgun (WGS) entry which is preliminary data.</text>
</comment>
<name>A0A0M9WQV8_RHORH</name>
<accession>A0A0M9WQV8</accession>
<sequence>MLSPYDELPVHQTPYPLSVVANTDNGFDDGYFFGAFSAEESMFCFSGLRINPNTDMVGGYLGVMHNGIQRTVRFSRTWRQLCETTVGPFRLDIIEPYRHLRITLAENESNLSCELNWRGSAPAFLEAHHLATHRGRPTTDQSRYAQPGVVDGWIEIDGKRTEVDPSHWYGSRDHSWGVYFDRPPLAADPKWLPPHEPSGIPRALRFWTLFGAGDLAGFYAIHEDPEGRQVPMNDTFGTPFEGQFSIGWDKEVYPLVAAQHDLRLVPGTRLLAGATITLTDSDGGIWTQKVEPVGPPWVTSTIGYQGGSWKDGGSMRTYHGPGVSLEWDEFDFGTQPFDHVRYDGTIQPGLHGKEYLSRVTTTAPDGRQWVGAGHTELFLDGPYLPLGLQ</sequence>
<protein>
    <submittedName>
        <fullName evidence="1">Uncharacterized protein</fullName>
    </submittedName>
</protein>
<dbReference type="PATRIC" id="fig|1441923.3.peg.265"/>
<evidence type="ECO:0000313" key="1">
    <source>
        <dbReference type="EMBL" id="KOS58203.1"/>
    </source>
</evidence>
<dbReference type="AlphaFoldDB" id="A0A0M9WQV8"/>
<dbReference type="RefSeq" id="WP_054370948.1">
    <property type="nucleotide sequence ID" value="NZ_AZYO01000001.1"/>
</dbReference>
<evidence type="ECO:0000313" key="2">
    <source>
        <dbReference type="Proteomes" id="UP000037712"/>
    </source>
</evidence>
<organism evidence="1 2">
    <name type="scientific">Rhodococcus rhodochrous KG-21</name>
    <dbReference type="NCBI Taxonomy" id="1441923"/>
    <lineage>
        <taxon>Bacteria</taxon>
        <taxon>Bacillati</taxon>
        <taxon>Actinomycetota</taxon>
        <taxon>Actinomycetes</taxon>
        <taxon>Mycobacteriales</taxon>
        <taxon>Nocardiaceae</taxon>
        <taxon>Rhodococcus</taxon>
    </lineage>
</organism>
<dbReference type="SUPFAM" id="SSF159245">
    <property type="entry name" value="AttH-like"/>
    <property type="match status" value="1"/>
</dbReference>
<dbReference type="Proteomes" id="UP000037712">
    <property type="component" value="Unassembled WGS sequence"/>
</dbReference>